<proteinExistence type="predicted"/>
<feature type="compositionally biased region" description="Low complexity" evidence="1">
    <location>
        <begin position="142"/>
        <end position="156"/>
    </location>
</feature>
<comment type="caution">
    <text evidence="4">The sequence shown here is derived from an EMBL/GenBank/DDBJ whole genome shotgun (WGS) entry which is preliminary data.</text>
</comment>
<evidence type="ECO:0000256" key="1">
    <source>
        <dbReference type="SAM" id="MobiDB-lite"/>
    </source>
</evidence>
<feature type="compositionally biased region" description="Polar residues" evidence="1">
    <location>
        <begin position="122"/>
        <end position="135"/>
    </location>
</feature>
<evidence type="ECO:0000259" key="3">
    <source>
        <dbReference type="Pfam" id="PF14016"/>
    </source>
</evidence>
<feature type="compositionally biased region" description="Low complexity" evidence="1">
    <location>
        <begin position="40"/>
        <end position="59"/>
    </location>
</feature>
<dbReference type="InterPro" id="IPR025326">
    <property type="entry name" value="DUF4232"/>
</dbReference>
<feature type="region of interest" description="Disordered" evidence="1">
    <location>
        <begin position="30"/>
        <end position="66"/>
    </location>
</feature>
<feature type="signal peptide" evidence="2">
    <location>
        <begin position="1"/>
        <end position="26"/>
    </location>
</feature>
<evidence type="ECO:0000256" key="2">
    <source>
        <dbReference type="SAM" id="SignalP"/>
    </source>
</evidence>
<keyword evidence="5" id="KW-1185">Reference proteome</keyword>
<name>A0ABN1U8I3_9ACTN</name>
<dbReference type="EMBL" id="BAAALD010000134">
    <property type="protein sequence ID" value="GAA1122856.1"/>
    <property type="molecule type" value="Genomic_DNA"/>
</dbReference>
<evidence type="ECO:0000313" key="5">
    <source>
        <dbReference type="Proteomes" id="UP001499987"/>
    </source>
</evidence>
<organism evidence="4 5">
    <name type="scientific">Kitasatospora arboriphila</name>
    <dbReference type="NCBI Taxonomy" id="258052"/>
    <lineage>
        <taxon>Bacteria</taxon>
        <taxon>Bacillati</taxon>
        <taxon>Actinomycetota</taxon>
        <taxon>Actinomycetes</taxon>
        <taxon>Kitasatosporales</taxon>
        <taxon>Streptomycetaceae</taxon>
        <taxon>Kitasatospora</taxon>
    </lineage>
</organism>
<gene>
    <name evidence="4" type="ORF">GCM10009663_72730</name>
</gene>
<evidence type="ECO:0000313" key="4">
    <source>
        <dbReference type="EMBL" id="GAA1122856.1"/>
    </source>
</evidence>
<dbReference type="PROSITE" id="PS51257">
    <property type="entry name" value="PROKAR_LIPOPROTEIN"/>
    <property type="match status" value="1"/>
</dbReference>
<dbReference type="Proteomes" id="UP001499987">
    <property type="component" value="Unassembled WGS sequence"/>
</dbReference>
<accession>A0ABN1U8I3</accession>
<feature type="domain" description="DUF4232" evidence="3">
    <location>
        <begin position="179"/>
        <end position="316"/>
    </location>
</feature>
<feature type="chain" id="PRO_5046333637" description="DUF4232 domain-containing protein" evidence="2">
    <location>
        <begin position="27"/>
        <end position="334"/>
    </location>
</feature>
<sequence length="334" mass="33464">MRRSRTASPVLLAAGLLVLTACGSVAVTGSRAPAPSGATSACGVPPGPSASASASAGGPAEREVGGVRITGSGPLCTEFEVTNRGGEAFTYTITFTHLSPSGQAMWVSKQTVADVAPGRTVSGTVAPSASPSPRLTEQHLPGAVPGGASASASADGGRVRITKVRSVPSKEASVESGVCPPSGTRVYADEGDAAMGLRAVGLHLENCGSGTVHLNGYPELQVIDEEHRPVGSVQILHGGNAVSTGTGTDDPPGPVTLAPGEHAYAGLVWRNTVESGTAESVNAPYLRVRAKAGADPVTVIPELDLGTTGRLAVGAWKKDDTRGATPTSTPGIPR</sequence>
<protein>
    <recommendedName>
        <fullName evidence="3">DUF4232 domain-containing protein</fullName>
    </recommendedName>
</protein>
<dbReference type="Pfam" id="PF14016">
    <property type="entry name" value="DUF4232"/>
    <property type="match status" value="1"/>
</dbReference>
<keyword evidence="2" id="KW-0732">Signal</keyword>
<feature type="region of interest" description="Disordered" evidence="1">
    <location>
        <begin position="122"/>
        <end position="159"/>
    </location>
</feature>
<reference evidence="4 5" key="1">
    <citation type="journal article" date="2019" name="Int. J. Syst. Evol. Microbiol.">
        <title>The Global Catalogue of Microorganisms (GCM) 10K type strain sequencing project: providing services to taxonomists for standard genome sequencing and annotation.</title>
        <authorList>
            <consortium name="The Broad Institute Genomics Platform"/>
            <consortium name="The Broad Institute Genome Sequencing Center for Infectious Disease"/>
            <person name="Wu L."/>
            <person name="Ma J."/>
        </authorList>
    </citation>
    <scope>NUCLEOTIDE SEQUENCE [LARGE SCALE GENOMIC DNA]</scope>
    <source>
        <strain evidence="4 5">JCM 13002</strain>
    </source>
</reference>